<evidence type="ECO:0008006" key="3">
    <source>
        <dbReference type="Google" id="ProtNLM"/>
    </source>
</evidence>
<dbReference type="EMBL" id="PXOH01000007">
    <property type="protein sequence ID" value="PSF37741.1"/>
    <property type="molecule type" value="Genomic_DNA"/>
</dbReference>
<evidence type="ECO:0000313" key="1">
    <source>
        <dbReference type="EMBL" id="PSF37741.1"/>
    </source>
</evidence>
<dbReference type="Proteomes" id="UP000239001">
    <property type="component" value="Unassembled WGS sequence"/>
</dbReference>
<dbReference type="OrthoDB" id="526290at2"/>
<organism evidence="1 2">
    <name type="scientific">Aphanothece hegewaldii CCALA 016</name>
    <dbReference type="NCBI Taxonomy" id="2107694"/>
    <lineage>
        <taxon>Bacteria</taxon>
        <taxon>Bacillati</taxon>
        <taxon>Cyanobacteriota</taxon>
        <taxon>Cyanophyceae</taxon>
        <taxon>Oscillatoriophycideae</taxon>
        <taxon>Chroococcales</taxon>
        <taxon>Aphanothecaceae</taxon>
        <taxon>Aphanothece</taxon>
    </lineage>
</organism>
<comment type="caution">
    <text evidence="1">The sequence shown here is derived from an EMBL/GenBank/DDBJ whole genome shotgun (WGS) entry which is preliminary data.</text>
</comment>
<dbReference type="InterPro" id="IPR014951">
    <property type="entry name" value="DUF1822"/>
</dbReference>
<dbReference type="RefSeq" id="WP_106456605.1">
    <property type="nucleotide sequence ID" value="NZ_PXOH01000007.1"/>
</dbReference>
<accession>A0A2T1LZE9</accession>
<protein>
    <recommendedName>
        <fullName evidence="3">DUF1822 domain-containing protein</fullName>
    </recommendedName>
</protein>
<gene>
    <name evidence="1" type="ORF">C7H19_09340</name>
</gene>
<evidence type="ECO:0000313" key="2">
    <source>
        <dbReference type="Proteomes" id="UP000239001"/>
    </source>
</evidence>
<dbReference type="Pfam" id="PF08852">
    <property type="entry name" value="DUF1822"/>
    <property type="match status" value="1"/>
</dbReference>
<reference evidence="1 2" key="1">
    <citation type="submission" date="2018-03" db="EMBL/GenBank/DDBJ databases">
        <title>The ancient ancestry and fast evolution of plastids.</title>
        <authorList>
            <person name="Moore K.R."/>
            <person name="Magnabosco C."/>
            <person name="Momper L."/>
            <person name="Gold D.A."/>
            <person name="Bosak T."/>
            <person name="Fournier G.P."/>
        </authorList>
    </citation>
    <scope>NUCLEOTIDE SEQUENCE [LARGE SCALE GENOMIC DNA]</scope>
    <source>
        <strain evidence="1 2">CCALA 016</strain>
    </source>
</reference>
<name>A0A2T1LZE9_9CHRO</name>
<sequence length="391" mass="45303">MSADSILFYDIDPNQLYLEIPSETLEKIWTQTDHFSSPSRRWQAYLHQVCLDVFLAFLREEQSYQANVWPSLSALPYLLEIVNGVAINFAGKRLVLIAIDTIDLSEIQVPQEWVDLPSWAADYYIAFQVNPDDGYLRVFGYTTHRHLKTKGIYDASNRTYCLDEKDLIADLSILWVSRQLCPDEILREASAPLPTLPLPQAENLLERLGKTSVLLPRLEIPFALWGSLIEQDNWRRRLYEKRLGITEQWSVRQWLETGISQIAQEVGWSTVQWQPNFIAARGTEPTLSSVIFSRQLVIENKPYELRVFPQGIIEEEIWRFELRSSTPGSQIPRGFKLRLLTEDLQPFDNNEDIAIKNTDLLFVEVTINSGEALAWEIEPKSTNDEREILRF</sequence>
<dbReference type="AlphaFoldDB" id="A0A2T1LZE9"/>
<reference evidence="1 2" key="2">
    <citation type="submission" date="2018-03" db="EMBL/GenBank/DDBJ databases">
        <authorList>
            <person name="Keele B.F."/>
        </authorList>
    </citation>
    <scope>NUCLEOTIDE SEQUENCE [LARGE SCALE GENOMIC DNA]</scope>
    <source>
        <strain evidence="1 2">CCALA 016</strain>
    </source>
</reference>
<proteinExistence type="predicted"/>
<keyword evidence="2" id="KW-1185">Reference proteome</keyword>